<name>K3WBW2_GLOUD</name>
<reference evidence="3" key="1">
    <citation type="journal article" date="2010" name="Genome Biol.">
        <title>Genome sequence of the necrotrophic plant pathogen Pythium ultimum reveals original pathogenicity mechanisms and effector repertoire.</title>
        <authorList>
            <person name="Levesque C.A."/>
            <person name="Brouwer H."/>
            <person name="Cano L."/>
            <person name="Hamilton J.P."/>
            <person name="Holt C."/>
            <person name="Huitema E."/>
            <person name="Raffaele S."/>
            <person name="Robideau G.P."/>
            <person name="Thines M."/>
            <person name="Win J."/>
            <person name="Zerillo M.M."/>
            <person name="Beakes G.W."/>
            <person name="Boore J.L."/>
            <person name="Busam D."/>
            <person name="Dumas B."/>
            <person name="Ferriera S."/>
            <person name="Fuerstenberg S.I."/>
            <person name="Gachon C.M."/>
            <person name="Gaulin E."/>
            <person name="Govers F."/>
            <person name="Grenville-Briggs L."/>
            <person name="Horner N."/>
            <person name="Hostetler J."/>
            <person name="Jiang R.H."/>
            <person name="Johnson J."/>
            <person name="Krajaejun T."/>
            <person name="Lin H."/>
            <person name="Meijer H.J."/>
            <person name="Moore B."/>
            <person name="Morris P."/>
            <person name="Phuntmart V."/>
            <person name="Puiu D."/>
            <person name="Shetty J."/>
            <person name="Stajich J.E."/>
            <person name="Tripathy S."/>
            <person name="Wawra S."/>
            <person name="van West P."/>
            <person name="Whitty B.R."/>
            <person name="Coutinho P.M."/>
            <person name="Henrissat B."/>
            <person name="Martin F."/>
            <person name="Thomas P.D."/>
            <person name="Tyler B.M."/>
            <person name="De Vries R.P."/>
            <person name="Kamoun S."/>
            <person name="Yandell M."/>
            <person name="Tisserat N."/>
            <person name="Buell C.R."/>
        </authorList>
    </citation>
    <scope>NUCLEOTIDE SEQUENCE</scope>
    <source>
        <strain evidence="3">DAOM:BR144</strain>
    </source>
</reference>
<reference evidence="3" key="2">
    <citation type="submission" date="2010-04" db="EMBL/GenBank/DDBJ databases">
        <authorList>
            <person name="Buell R."/>
            <person name="Hamilton J."/>
            <person name="Hostetler J."/>
        </authorList>
    </citation>
    <scope>NUCLEOTIDE SEQUENCE [LARGE SCALE GENOMIC DNA]</scope>
    <source>
        <strain evidence="3">DAOM:BR144</strain>
    </source>
</reference>
<dbReference type="Proteomes" id="UP000019132">
    <property type="component" value="Unassembled WGS sequence"/>
</dbReference>
<organism evidence="2 3">
    <name type="scientific">Globisporangium ultimum (strain ATCC 200006 / CBS 805.95 / DAOM BR144)</name>
    <name type="common">Pythium ultimum</name>
    <dbReference type="NCBI Taxonomy" id="431595"/>
    <lineage>
        <taxon>Eukaryota</taxon>
        <taxon>Sar</taxon>
        <taxon>Stramenopiles</taxon>
        <taxon>Oomycota</taxon>
        <taxon>Peronosporomycetes</taxon>
        <taxon>Pythiales</taxon>
        <taxon>Pythiaceae</taxon>
        <taxon>Globisporangium</taxon>
    </lineage>
</organism>
<accession>K3WBW2</accession>
<dbReference type="EnsemblProtists" id="PYU1_T002453">
    <property type="protein sequence ID" value="PYU1_T002453"/>
    <property type="gene ID" value="PYU1_G002450"/>
</dbReference>
<proteinExistence type="predicted"/>
<feature type="region of interest" description="Disordered" evidence="1">
    <location>
        <begin position="1"/>
        <end position="61"/>
    </location>
</feature>
<reference evidence="2" key="3">
    <citation type="submission" date="2014-11" db="UniProtKB">
        <authorList>
            <consortium name="EnsemblProtists"/>
        </authorList>
    </citation>
    <scope>IDENTIFICATION</scope>
    <source>
        <strain evidence="2">DAOM BR144</strain>
    </source>
</reference>
<feature type="compositionally biased region" description="Low complexity" evidence="1">
    <location>
        <begin position="1"/>
        <end position="19"/>
    </location>
</feature>
<keyword evidence="3" id="KW-1185">Reference proteome</keyword>
<dbReference type="HOGENOM" id="CLU_2927694_0_0_1"/>
<protein>
    <submittedName>
        <fullName evidence="2">Uncharacterized protein</fullName>
    </submittedName>
</protein>
<sequence>MDATTTPTPAAPATDATAPKALRVTTDADAAQLKASPRSATTSPKQLKSPLNIVMPKPMSI</sequence>
<evidence type="ECO:0000313" key="2">
    <source>
        <dbReference type="EnsemblProtists" id="PYU1_T002453"/>
    </source>
</evidence>
<dbReference type="AlphaFoldDB" id="K3WBW2"/>
<evidence type="ECO:0000313" key="3">
    <source>
        <dbReference type="Proteomes" id="UP000019132"/>
    </source>
</evidence>
<dbReference type="InParanoid" id="K3WBW2"/>
<evidence type="ECO:0000256" key="1">
    <source>
        <dbReference type="SAM" id="MobiDB-lite"/>
    </source>
</evidence>
<dbReference type="VEuPathDB" id="FungiDB:PYU1_G002450"/>